<dbReference type="EMBL" id="GL832960">
    <property type="protein sequence ID" value="EGD82296.1"/>
    <property type="molecule type" value="Genomic_DNA"/>
</dbReference>
<dbReference type="OrthoDB" id="17212at2759"/>
<dbReference type="GO" id="GO:0005634">
    <property type="term" value="C:nucleus"/>
    <property type="evidence" value="ECO:0007669"/>
    <property type="project" value="TreeGrafter"/>
</dbReference>
<feature type="region of interest" description="Disordered" evidence="2">
    <location>
        <begin position="134"/>
        <end position="154"/>
    </location>
</feature>
<dbReference type="FunCoup" id="F2U3V2">
    <property type="interactions" value="1024"/>
</dbReference>
<dbReference type="SUPFAM" id="SSF54928">
    <property type="entry name" value="RNA-binding domain, RBD"/>
    <property type="match status" value="1"/>
</dbReference>
<dbReference type="RefSeq" id="XP_004996479.1">
    <property type="nucleotide sequence ID" value="XM_004996422.1"/>
</dbReference>
<dbReference type="KEGG" id="sre:PTSG_02964"/>
<dbReference type="GO" id="GO:0005737">
    <property type="term" value="C:cytoplasm"/>
    <property type="evidence" value="ECO:0007669"/>
    <property type="project" value="TreeGrafter"/>
</dbReference>
<reference evidence="3" key="1">
    <citation type="submission" date="2009-08" db="EMBL/GenBank/DDBJ databases">
        <title>Annotation of Salpingoeca rosetta.</title>
        <authorList>
            <consortium name="The Broad Institute Genome Sequencing Platform"/>
            <person name="Russ C."/>
            <person name="Cuomo C."/>
            <person name="Burger G."/>
            <person name="Gray M.W."/>
            <person name="Holland P.W.H."/>
            <person name="King N."/>
            <person name="Lang F.B.F."/>
            <person name="Roger A.J."/>
            <person name="Ruiz-Trillo I."/>
            <person name="Young S.K."/>
            <person name="Zeng Q."/>
            <person name="Gargeya S."/>
            <person name="Alvarado L."/>
            <person name="Berlin A."/>
            <person name="Chapman S.B."/>
            <person name="Chen Z."/>
            <person name="Freedman E."/>
            <person name="Gellesch M."/>
            <person name="Goldberg J."/>
            <person name="Griggs A."/>
            <person name="Gujja S."/>
            <person name="Heilman E."/>
            <person name="Heiman D."/>
            <person name="Howarth C."/>
            <person name="Mehta T."/>
            <person name="Neiman D."/>
            <person name="Pearson M."/>
            <person name="Roberts A."/>
            <person name="Saif S."/>
            <person name="Shea T."/>
            <person name="Shenoy N."/>
            <person name="Sisk P."/>
            <person name="Stolte C."/>
            <person name="Sykes S."/>
            <person name="White J."/>
            <person name="Yandava C."/>
            <person name="Haas B."/>
            <person name="Nusbaum C."/>
            <person name="Birren B."/>
        </authorList>
    </citation>
    <scope>NUCLEOTIDE SEQUENCE [LARGE SCALE GENOMIC DNA]</scope>
    <source>
        <strain evidence="3">ATCC 50818</strain>
    </source>
</reference>
<dbReference type="GO" id="GO:0003676">
    <property type="term" value="F:nucleic acid binding"/>
    <property type="evidence" value="ECO:0007669"/>
    <property type="project" value="InterPro"/>
</dbReference>
<dbReference type="InterPro" id="IPR012677">
    <property type="entry name" value="Nucleotide-bd_a/b_plait_sf"/>
</dbReference>
<sequence length="164" mass="17976">MNTAGRQESSNLASSARNEAREDMAVSAVPSNTVICSLEQDFFTNSAAFSQTMQLMSRAEGCGELNDIIISEEECKIKFIYEKQEDAVKARLKLHGFVFHGHEIDTDFGQAFDVNPPQMSYLKVPEPTKQFLISPPASPPIGWEPGTESPPGTPHECACMCVCS</sequence>
<keyword evidence="4" id="KW-1185">Reference proteome</keyword>
<dbReference type="GO" id="GO:0019722">
    <property type="term" value="P:calcium-mediated signaling"/>
    <property type="evidence" value="ECO:0007669"/>
    <property type="project" value="InterPro"/>
</dbReference>
<evidence type="ECO:0000256" key="1">
    <source>
        <dbReference type="ARBA" id="ARBA00008209"/>
    </source>
</evidence>
<evidence type="ECO:0000313" key="4">
    <source>
        <dbReference type="Proteomes" id="UP000007799"/>
    </source>
</evidence>
<gene>
    <name evidence="3" type="ORF">PTSG_02964</name>
</gene>
<dbReference type="GO" id="GO:0008597">
    <property type="term" value="F:calcium-dependent protein serine/threonine phosphatase regulator activity"/>
    <property type="evidence" value="ECO:0007669"/>
    <property type="project" value="TreeGrafter"/>
</dbReference>
<dbReference type="PANTHER" id="PTHR10300:SF14">
    <property type="entry name" value="PROTEIN SARAH"/>
    <property type="match status" value="1"/>
</dbReference>
<dbReference type="Gene3D" id="3.30.70.330">
    <property type="match status" value="1"/>
</dbReference>
<proteinExistence type="inferred from homology"/>
<dbReference type="eggNOG" id="KOG4019">
    <property type="taxonomic scope" value="Eukaryota"/>
</dbReference>
<dbReference type="InterPro" id="IPR035979">
    <property type="entry name" value="RBD_domain_sf"/>
</dbReference>
<dbReference type="PANTHER" id="PTHR10300">
    <property type="entry name" value="CALCIPRESSIN"/>
    <property type="match status" value="1"/>
</dbReference>
<dbReference type="Pfam" id="PF04847">
    <property type="entry name" value="Calcipressin"/>
    <property type="match status" value="1"/>
</dbReference>
<dbReference type="AlphaFoldDB" id="F2U3V2"/>
<comment type="similarity">
    <text evidence="1">Belongs to the RCAN family.</text>
</comment>
<dbReference type="GeneID" id="16077064"/>
<dbReference type="STRING" id="946362.F2U3V2"/>
<evidence type="ECO:0000313" key="3">
    <source>
        <dbReference type="EMBL" id="EGD82296.1"/>
    </source>
</evidence>
<dbReference type="InParanoid" id="F2U3V2"/>
<accession>F2U3V2</accession>
<protein>
    <submittedName>
        <fullName evidence="3">Uncharacterized protein</fullName>
    </submittedName>
</protein>
<dbReference type="InterPro" id="IPR006931">
    <property type="entry name" value="Calcipressin"/>
</dbReference>
<evidence type="ECO:0000256" key="2">
    <source>
        <dbReference type="SAM" id="MobiDB-lite"/>
    </source>
</evidence>
<dbReference type="Proteomes" id="UP000007799">
    <property type="component" value="Unassembled WGS sequence"/>
</dbReference>
<name>F2U3V2_SALR5</name>
<organism evidence="4">
    <name type="scientific">Salpingoeca rosetta (strain ATCC 50818 / BSB-021)</name>
    <dbReference type="NCBI Taxonomy" id="946362"/>
    <lineage>
        <taxon>Eukaryota</taxon>
        <taxon>Choanoflagellata</taxon>
        <taxon>Craspedida</taxon>
        <taxon>Salpingoecidae</taxon>
        <taxon>Salpingoeca</taxon>
    </lineage>
</organism>